<feature type="region of interest" description="Disordered" evidence="1">
    <location>
        <begin position="1"/>
        <end position="38"/>
    </location>
</feature>
<evidence type="ECO:0000313" key="3">
    <source>
        <dbReference type="Proteomes" id="UP000006461"/>
    </source>
</evidence>
<protein>
    <submittedName>
        <fullName evidence="2">Sucraseferredoxin family protein</fullName>
    </submittedName>
</protein>
<evidence type="ECO:0000313" key="2">
    <source>
        <dbReference type="EMBL" id="CCH88888.1"/>
    </source>
</evidence>
<dbReference type="STRING" id="477641.MODMU_3476"/>
<dbReference type="CDD" id="cd03062">
    <property type="entry name" value="TRX_Fd_Sucrase"/>
    <property type="match status" value="1"/>
</dbReference>
<dbReference type="Proteomes" id="UP000006461">
    <property type="component" value="Chromosome"/>
</dbReference>
<keyword evidence="3" id="KW-1185">Reference proteome</keyword>
<dbReference type="eggNOG" id="COG4759">
    <property type="taxonomic scope" value="Bacteria"/>
</dbReference>
<dbReference type="AlphaFoldDB" id="I4EZS5"/>
<evidence type="ECO:0000256" key="1">
    <source>
        <dbReference type="SAM" id="MobiDB-lite"/>
    </source>
</evidence>
<dbReference type="InterPro" id="IPR036249">
    <property type="entry name" value="Thioredoxin-like_sf"/>
</dbReference>
<dbReference type="SUPFAM" id="SSF52833">
    <property type="entry name" value="Thioredoxin-like"/>
    <property type="match status" value="1"/>
</dbReference>
<sequence>METVAAIPDGDPAGRDGSTGPEFCRDAETPAPRSTPVGRLDPARCSVQALVRGDSGLATAPPARRWLLVEQPGPWGRDALLESRFDRRVASRLAARARELGLRIQMVRRAGGRLAESGRRWAVADTTPGVETIWWSTRESDADLLQLPWDGSAGTPSQAPTYLVCTHGAHDVCCAVRGRPLTRTLEATGEAADVWETSHLGGCRFAANVVVLPSGLYYGQVPEDGGGLVAASAAGQVVLPLLRGRAGLVPAAQAAQHAARRELGLLGVRDLPVRRVQALPAPAPGVDRFDVVLTGPDGDVVVTVESRLSGTAERLTCSAASPGHWRSWHAPALRVIAPV</sequence>
<dbReference type="HOGENOM" id="CLU_050357_1_0_11"/>
<dbReference type="OrthoDB" id="3399139at2"/>
<gene>
    <name evidence="2" type="ordered locus">MODMU_3476</name>
</gene>
<proteinExistence type="predicted"/>
<dbReference type="Pfam" id="PF06999">
    <property type="entry name" value="Suc_Fer-like"/>
    <property type="match status" value="1"/>
</dbReference>
<name>I4EZS5_MODI5</name>
<reference evidence="2 3" key="1">
    <citation type="journal article" date="2012" name="J. Bacteriol.">
        <title>Genome Sequence of Radiation-Resistant Modestobacter marinus Strain BC501, a Representative Actinobacterium That Thrives on Calcareous Stone Surfaces.</title>
        <authorList>
            <person name="Normand P."/>
            <person name="Gury J."/>
            <person name="Pujic P."/>
            <person name="Chouaia B."/>
            <person name="Crotti E."/>
            <person name="Brusetti L."/>
            <person name="Daffonchio D."/>
            <person name="Vacherie B."/>
            <person name="Barbe V."/>
            <person name="Medigue C."/>
            <person name="Calteau A."/>
            <person name="Ghodhbane-Gtari F."/>
            <person name="Essoussi I."/>
            <person name="Nouioui I."/>
            <person name="Abbassi-Ghozzi I."/>
            <person name="Gtari M."/>
        </authorList>
    </citation>
    <scope>NUCLEOTIDE SEQUENCE [LARGE SCALE GENOMIC DNA]</scope>
    <source>
        <strain evidence="3">BC 501</strain>
    </source>
</reference>
<organism evidence="2 3">
    <name type="scientific">Modestobacter italicus (strain DSM 44449 / CECT 9708 / BC 501)</name>
    <dbReference type="NCBI Taxonomy" id="2732864"/>
    <lineage>
        <taxon>Bacteria</taxon>
        <taxon>Bacillati</taxon>
        <taxon>Actinomycetota</taxon>
        <taxon>Actinomycetes</taxon>
        <taxon>Geodermatophilales</taxon>
        <taxon>Geodermatophilaceae</taxon>
        <taxon>Modestobacter</taxon>
    </lineage>
</organism>
<dbReference type="KEGG" id="mmar:MODMU_3476"/>
<accession>I4EZS5</accession>
<dbReference type="InterPro" id="IPR009737">
    <property type="entry name" value="Aim32/Apd1-like"/>
</dbReference>
<dbReference type="PANTHER" id="PTHR31902">
    <property type="entry name" value="ACTIN PATCHES DISTAL PROTEIN 1"/>
    <property type="match status" value="1"/>
</dbReference>
<dbReference type="OMA" id="TTLLIYQ"/>
<dbReference type="PATRIC" id="fig|477641.3.peg.3295"/>
<dbReference type="PANTHER" id="PTHR31902:SF22">
    <property type="entry name" value="SLL1203 PROTEIN"/>
    <property type="match status" value="1"/>
</dbReference>
<dbReference type="EMBL" id="FO203431">
    <property type="protein sequence ID" value="CCH88888.1"/>
    <property type="molecule type" value="Genomic_DNA"/>
</dbReference>
<dbReference type="Gene3D" id="3.40.30.10">
    <property type="entry name" value="Glutaredoxin"/>
    <property type="match status" value="1"/>
</dbReference>